<dbReference type="InterPro" id="IPR057902">
    <property type="entry name" value="N_peptide"/>
</dbReference>
<dbReference type="AlphaFoldDB" id="A0AA36PP50"/>
<name>A0AA36PP50_YERMO</name>
<sequence>MIQIITKRKKDNAKSRRCRQRGEHYAAYKAECDENRAMASRIEAAFTKISEGCTSRVCKATMPIQIRSTEQPSADNICLPEVAKFAAGFRKSESLTAR</sequence>
<evidence type="ECO:0000313" key="1">
    <source>
        <dbReference type="EMBL" id="CNI33717.1"/>
    </source>
</evidence>
<dbReference type="EMBL" id="CQBM01000007">
    <property type="protein sequence ID" value="CNI33717.1"/>
    <property type="molecule type" value="Genomic_DNA"/>
</dbReference>
<evidence type="ECO:0000313" key="2">
    <source>
        <dbReference type="Proteomes" id="UP000040841"/>
    </source>
</evidence>
<proteinExistence type="predicted"/>
<accession>A0AA36PP50</accession>
<dbReference type="Pfam" id="PF25694">
    <property type="entry name" value="N_peptide"/>
    <property type="match status" value="1"/>
</dbReference>
<gene>
    <name evidence="1" type="ORF">ERS008502_02962</name>
</gene>
<comment type="caution">
    <text evidence="1">The sequence shown here is derived from an EMBL/GenBank/DDBJ whole genome shotgun (WGS) entry which is preliminary data.</text>
</comment>
<dbReference type="Proteomes" id="UP000040841">
    <property type="component" value="Unassembled WGS sequence"/>
</dbReference>
<protein>
    <submittedName>
        <fullName evidence="1">Uncharacterized protein</fullName>
    </submittedName>
</protein>
<organism evidence="1 2">
    <name type="scientific">Yersinia mollaretii</name>
    <dbReference type="NCBI Taxonomy" id="33060"/>
    <lineage>
        <taxon>Bacteria</taxon>
        <taxon>Pseudomonadati</taxon>
        <taxon>Pseudomonadota</taxon>
        <taxon>Gammaproteobacteria</taxon>
        <taxon>Enterobacterales</taxon>
        <taxon>Yersiniaceae</taxon>
        <taxon>Yersinia</taxon>
    </lineage>
</organism>
<reference evidence="1 2" key="1">
    <citation type="submission" date="2015-03" db="EMBL/GenBank/DDBJ databases">
        <authorList>
            <consortium name="Pathogen Informatics"/>
            <person name="Murphy D."/>
        </authorList>
    </citation>
    <scope>NUCLEOTIDE SEQUENCE [LARGE SCALE GENOMIC DNA]</scope>
    <source>
        <strain evidence="1 2">FE82747</strain>
    </source>
</reference>